<dbReference type="Pfam" id="PF04343">
    <property type="entry name" value="DUF488"/>
    <property type="match status" value="1"/>
</dbReference>
<reference evidence="1 2" key="1">
    <citation type="submission" date="2023-11" db="EMBL/GenBank/DDBJ databases">
        <title>Draft genome of Azohydromonas lata strain H1 (DSM1123), a polyhydroxyalkanoate producer.</title>
        <authorList>
            <person name="Traversa D."/>
            <person name="D'Addabbo P."/>
            <person name="Pazzani C."/>
            <person name="Manzari C."/>
            <person name="Chiara M."/>
            <person name="Scrascia M."/>
        </authorList>
    </citation>
    <scope>NUCLEOTIDE SEQUENCE [LARGE SCALE GENOMIC DNA]</scope>
    <source>
        <strain evidence="1 2">H1</strain>
    </source>
</reference>
<dbReference type="PANTHER" id="PTHR39337">
    <property type="entry name" value="BLR5642 PROTEIN"/>
    <property type="match status" value="1"/>
</dbReference>
<comment type="caution">
    <text evidence="1">The sequence shown here is derived from an EMBL/GenBank/DDBJ whole genome shotgun (WGS) entry which is preliminary data.</text>
</comment>
<dbReference type="RefSeq" id="WP_322466060.1">
    <property type="nucleotide sequence ID" value="NZ_JAXOJX010000023.1"/>
</dbReference>
<accession>A0ABU5IFH0</accession>
<dbReference type="InterPro" id="IPR007438">
    <property type="entry name" value="DUF488"/>
</dbReference>
<dbReference type="EMBL" id="JAXOJX010000023">
    <property type="protein sequence ID" value="MDZ5457874.1"/>
    <property type="molecule type" value="Genomic_DNA"/>
</dbReference>
<name>A0ABU5IFH0_9BURK</name>
<proteinExistence type="predicted"/>
<dbReference type="PANTHER" id="PTHR39337:SF1">
    <property type="entry name" value="BLR5642 PROTEIN"/>
    <property type="match status" value="1"/>
</dbReference>
<protein>
    <submittedName>
        <fullName evidence="1">DUF488 domain-containing protein</fullName>
    </submittedName>
</protein>
<evidence type="ECO:0000313" key="1">
    <source>
        <dbReference type="EMBL" id="MDZ5457874.1"/>
    </source>
</evidence>
<sequence length="162" mass="17824">MNSTARAIFTFGYEGLDIAAFIARARAAGVQTIVDVRELPLSRKKGFSKTPFKTELASAGLAYLHIPALGCPRDIRDRYKVDKDWAAYTRDFQAYIETQGATIRELVKLSKSTTACLVCFEADYSMCHRTYVARSARKHGGPSVMHLTAKTAIPDCGLQIAA</sequence>
<evidence type="ECO:0000313" key="2">
    <source>
        <dbReference type="Proteomes" id="UP001293718"/>
    </source>
</evidence>
<gene>
    <name evidence="1" type="ORF">SM757_14950</name>
</gene>
<keyword evidence="2" id="KW-1185">Reference proteome</keyword>
<dbReference type="Proteomes" id="UP001293718">
    <property type="component" value="Unassembled WGS sequence"/>
</dbReference>
<organism evidence="1 2">
    <name type="scientific">Azohydromonas lata</name>
    <dbReference type="NCBI Taxonomy" id="45677"/>
    <lineage>
        <taxon>Bacteria</taxon>
        <taxon>Pseudomonadati</taxon>
        <taxon>Pseudomonadota</taxon>
        <taxon>Betaproteobacteria</taxon>
        <taxon>Burkholderiales</taxon>
        <taxon>Sphaerotilaceae</taxon>
        <taxon>Azohydromonas</taxon>
    </lineage>
</organism>